<dbReference type="RefSeq" id="XP_053589843.1">
    <property type="nucleotide sequence ID" value="XM_053725649.1"/>
</dbReference>
<organism evidence="2 3">
    <name type="scientific">Caenorhabditis remanei</name>
    <name type="common">Caenorhabditis vulgaris</name>
    <dbReference type="NCBI Taxonomy" id="31234"/>
    <lineage>
        <taxon>Eukaryota</taxon>
        <taxon>Metazoa</taxon>
        <taxon>Ecdysozoa</taxon>
        <taxon>Nematoda</taxon>
        <taxon>Chromadorea</taxon>
        <taxon>Rhabditida</taxon>
        <taxon>Rhabditina</taxon>
        <taxon>Rhabditomorpha</taxon>
        <taxon>Rhabditoidea</taxon>
        <taxon>Rhabditidae</taxon>
        <taxon>Peloderinae</taxon>
        <taxon>Caenorhabditis</taxon>
    </lineage>
</organism>
<name>A0A6A5HHH7_CAERE</name>
<protein>
    <submittedName>
        <fullName evidence="2">Uncharacterized protein</fullName>
    </submittedName>
</protein>
<dbReference type="CTD" id="78774191"/>
<feature type="compositionally biased region" description="Polar residues" evidence="1">
    <location>
        <begin position="14"/>
        <end position="23"/>
    </location>
</feature>
<feature type="region of interest" description="Disordered" evidence="1">
    <location>
        <begin position="1"/>
        <end position="24"/>
    </location>
</feature>
<dbReference type="InterPro" id="IPR019651">
    <property type="entry name" value="Glutamate_DH_NAD-spec"/>
</dbReference>
<dbReference type="EMBL" id="WUAV01000002">
    <property type="protein sequence ID" value="KAF1766531.1"/>
    <property type="molecule type" value="Genomic_DNA"/>
</dbReference>
<gene>
    <name evidence="2" type="ORF">GCK72_006488</name>
</gene>
<sequence length="207" mass="22481">MTTSSVETPLRRVTNGTPIGKSSGQEERSFVSRFNLLLDCLIVSGKLIGVVDHTLDIFRTQTIVIVGDGDLVLVSGSFVFGADVEDSIDINFEGDFDLGNTTWSWRNSGEVEVSELVVILNHWSFSLVNYDGDGALAIGGSREHLTLLCWDDCVSGNELGHHSSNCLDSHREWVDIKKDDVSCVLNSSDNSSLNGSSVSNGLIRIDT</sequence>
<dbReference type="Proteomes" id="UP000483820">
    <property type="component" value="Chromosome II"/>
</dbReference>
<dbReference type="KEGG" id="crq:GCK72_006488"/>
<reference evidence="2 3" key="1">
    <citation type="submission" date="2019-12" db="EMBL/GenBank/DDBJ databases">
        <title>Chromosome-level assembly of the Caenorhabditis remanei genome.</title>
        <authorList>
            <person name="Teterina A.A."/>
            <person name="Willis J.H."/>
            <person name="Phillips P.C."/>
        </authorList>
    </citation>
    <scope>NUCLEOTIDE SEQUENCE [LARGE SCALE GENOMIC DNA]</scope>
    <source>
        <strain evidence="2 3">PX506</strain>
        <tissue evidence="2">Whole organism</tissue>
    </source>
</reference>
<dbReference type="GeneID" id="78774191"/>
<comment type="caution">
    <text evidence="2">The sequence shown here is derived from an EMBL/GenBank/DDBJ whole genome shotgun (WGS) entry which is preliminary data.</text>
</comment>
<proteinExistence type="predicted"/>
<evidence type="ECO:0000313" key="3">
    <source>
        <dbReference type="Proteomes" id="UP000483820"/>
    </source>
</evidence>
<dbReference type="Pfam" id="PF10712">
    <property type="entry name" value="NAD-GH"/>
    <property type="match status" value="1"/>
</dbReference>
<dbReference type="AlphaFoldDB" id="A0A6A5HHH7"/>
<evidence type="ECO:0000313" key="2">
    <source>
        <dbReference type="EMBL" id="KAF1766531.1"/>
    </source>
</evidence>
<accession>A0A6A5HHH7</accession>
<evidence type="ECO:0000256" key="1">
    <source>
        <dbReference type="SAM" id="MobiDB-lite"/>
    </source>
</evidence>